<dbReference type="Proteomes" id="UP001153269">
    <property type="component" value="Unassembled WGS sequence"/>
</dbReference>
<accession>A0A9N7UV81</accession>
<reference evidence="2" key="1">
    <citation type="submission" date="2020-03" db="EMBL/GenBank/DDBJ databases">
        <authorList>
            <person name="Weist P."/>
        </authorList>
    </citation>
    <scope>NUCLEOTIDE SEQUENCE</scope>
</reference>
<evidence type="ECO:0000256" key="1">
    <source>
        <dbReference type="SAM" id="SignalP"/>
    </source>
</evidence>
<feature type="signal peptide" evidence="1">
    <location>
        <begin position="1"/>
        <end position="31"/>
    </location>
</feature>
<name>A0A9N7UV81_PLEPL</name>
<feature type="chain" id="PRO_5040132849" evidence="1">
    <location>
        <begin position="32"/>
        <end position="106"/>
    </location>
</feature>
<keyword evidence="3" id="KW-1185">Reference proteome</keyword>
<comment type="caution">
    <text evidence="2">The sequence shown here is derived from an EMBL/GenBank/DDBJ whole genome shotgun (WGS) entry which is preliminary data.</text>
</comment>
<proteinExistence type="predicted"/>
<protein>
    <submittedName>
        <fullName evidence="2">Uncharacterized protein</fullName>
    </submittedName>
</protein>
<dbReference type="EMBL" id="CADEAL010002020">
    <property type="protein sequence ID" value="CAB1437395.1"/>
    <property type="molecule type" value="Genomic_DNA"/>
</dbReference>
<evidence type="ECO:0000313" key="2">
    <source>
        <dbReference type="EMBL" id="CAB1437395.1"/>
    </source>
</evidence>
<organism evidence="2 3">
    <name type="scientific">Pleuronectes platessa</name>
    <name type="common">European plaice</name>
    <dbReference type="NCBI Taxonomy" id="8262"/>
    <lineage>
        <taxon>Eukaryota</taxon>
        <taxon>Metazoa</taxon>
        <taxon>Chordata</taxon>
        <taxon>Craniata</taxon>
        <taxon>Vertebrata</taxon>
        <taxon>Euteleostomi</taxon>
        <taxon>Actinopterygii</taxon>
        <taxon>Neopterygii</taxon>
        <taxon>Teleostei</taxon>
        <taxon>Neoteleostei</taxon>
        <taxon>Acanthomorphata</taxon>
        <taxon>Carangaria</taxon>
        <taxon>Pleuronectiformes</taxon>
        <taxon>Pleuronectoidei</taxon>
        <taxon>Pleuronectidae</taxon>
        <taxon>Pleuronectes</taxon>
    </lineage>
</organism>
<keyword evidence="1" id="KW-0732">Signal</keyword>
<sequence>MSADVKLQQQLFSSSILVILYHLMLKPGARAEGLPNGGCSRRKEPVMALQRFGPPARPAGGPDTWQRPSTKLERRLRAGGRGGGVSLRCTAAPEAWWRWGPPRPVH</sequence>
<evidence type="ECO:0000313" key="3">
    <source>
        <dbReference type="Proteomes" id="UP001153269"/>
    </source>
</evidence>
<gene>
    <name evidence="2" type="ORF">PLEPLA_LOCUS25387</name>
</gene>
<dbReference type="AlphaFoldDB" id="A0A9N7UV81"/>